<organism evidence="1 2">
    <name type="scientific">Cupriavidus taiwanensis</name>
    <dbReference type="NCBI Taxonomy" id="164546"/>
    <lineage>
        <taxon>Bacteria</taxon>
        <taxon>Pseudomonadati</taxon>
        <taxon>Pseudomonadota</taxon>
        <taxon>Betaproteobacteria</taxon>
        <taxon>Burkholderiales</taxon>
        <taxon>Burkholderiaceae</taxon>
        <taxon>Cupriavidus</taxon>
    </lineage>
</organism>
<dbReference type="EMBL" id="OFSP01000078">
    <property type="protein sequence ID" value="SOY77500.1"/>
    <property type="molecule type" value="Genomic_DNA"/>
</dbReference>
<dbReference type="AlphaFoldDB" id="A0A375CQH2"/>
<sequence>MVNVSQLRQPAWSAQGLVLRSVGEDPVNLRGLRFPFAVSVQVLAGTCNIAVPGQMLARSSSGDRTIEILKVSDLTLYRQAEVSFQAVACNADRGPSPTARNGYASSQKPVTSSLALSVFLAPHRRWCRAMASAALGFHRSSELSAALMKEGESFMDVVTTQRLMRFLFDGCCSTVTACALYGFPDRFSLNIELEDRFGVMPRMVGKITSRQPA</sequence>
<protein>
    <submittedName>
        <fullName evidence="1">Uncharacterized protein</fullName>
    </submittedName>
</protein>
<name>A0A375CQH2_9BURK</name>
<evidence type="ECO:0000313" key="2">
    <source>
        <dbReference type="Proteomes" id="UP000256297"/>
    </source>
</evidence>
<gene>
    <name evidence="1" type="ORF">CBM2589_U10017</name>
</gene>
<reference evidence="2" key="1">
    <citation type="submission" date="2018-01" db="EMBL/GenBank/DDBJ databases">
        <authorList>
            <person name="Gaut B.S."/>
            <person name="Morton B.R."/>
            <person name="Clegg M.T."/>
            <person name="Duvall M.R."/>
        </authorList>
    </citation>
    <scope>NUCLEOTIDE SEQUENCE [LARGE SCALE GENOMIC DNA]</scope>
</reference>
<proteinExistence type="predicted"/>
<dbReference type="Proteomes" id="UP000256297">
    <property type="component" value="Unassembled WGS sequence"/>
</dbReference>
<comment type="caution">
    <text evidence="1">The sequence shown here is derived from an EMBL/GenBank/DDBJ whole genome shotgun (WGS) entry which is preliminary data.</text>
</comment>
<evidence type="ECO:0000313" key="1">
    <source>
        <dbReference type="EMBL" id="SOY77500.1"/>
    </source>
</evidence>
<accession>A0A375CQH2</accession>